<dbReference type="InterPro" id="IPR050329">
    <property type="entry name" value="GLI_C2H2-zinc-finger"/>
</dbReference>
<feature type="region of interest" description="Disordered" evidence="6">
    <location>
        <begin position="356"/>
        <end position="394"/>
    </location>
</feature>
<keyword evidence="2" id="KW-0677">Repeat</keyword>
<dbReference type="PANTHER" id="PTHR19818">
    <property type="entry name" value="ZINC FINGER PROTEIN ZIC AND GLI"/>
    <property type="match status" value="1"/>
</dbReference>
<dbReference type="PROSITE" id="PS00028">
    <property type="entry name" value="ZINC_FINGER_C2H2_1"/>
    <property type="match status" value="4"/>
</dbReference>
<dbReference type="SUPFAM" id="SSF57667">
    <property type="entry name" value="beta-beta-alpha zinc fingers"/>
    <property type="match status" value="2"/>
</dbReference>
<protein>
    <recommendedName>
        <fullName evidence="7">C2H2-type domain-containing protein</fullName>
    </recommendedName>
</protein>
<sequence>MSTVENAGSSKMKVLRCVDWLKDQNSLNTKRLSQQNKNDIQFIIQTNAARKKFLQSVPEDATVPAGVGEREEEPKNVPLHRLRLDRLQMDCQWASCRWRFGNYELLQKHVHMHTSDLHAIDTDGSVEYVCLWDVCGHKSSDFPEMVRHVNYHAYHAHLLAVGFNGRATLKLGRCDKDSTKRNQLPPLKSEHCCMWTGCEEKFNAIQSLFNHVKLHIKYLDEEFLCSWAGCGMTFTRRVFVTMHVRSHTGERMIACYHCGQHFACNRKLVDHIRRQNPSGSYACSVCGVWCGTEYLLREHARQHVSMYACTLCHMSAPTPATLATHVRYRHLAHAARHHACPRCEYRAISKSDLKKHLPIHTKKRKRGKTLETTEAEDSEDQDLSDEELSEVEKQSKPARKYACHMCPEKSMKVFSRGSRLTTHLVQVHGAQWPFGHSRFRYQISEDGMYRLTTTRYEILEVSKKIVDGYSGPKESLETSYDYDLRQVAEPTESTPRRFEVFCRGEEDKQREKKMKIEPKVEENIVEITVCNVDEDGNIISTAVIDNSDVVIHSDKV</sequence>
<dbReference type="InterPro" id="IPR013087">
    <property type="entry name" value="Znf_C2H2_type"/>
</dbReference>
<reference evidence="8" key="1">
    <citation type="submission" date="2021-12" db="EMBL/GenBank/DDBJ databases">
        <authorList>
            <person name="King R."/>
        </authorList>
    </citation>
    <scope>NUCLEOTIDE SEQUENCE</scope>
</reference>
<feature type="domain" description="C2H2-type" evidence="7">
    <location>
        <begin position="338"/>
        <end position="365"/>
    </location>
</feature>
<dbReference type="PANTHER" id="PTHR19818:SF139">
    <property type="entry name" value="PAIR-RULE PROTEIN ODD-PAIRED"/>
    <property type="match status" value="1"/>
</dbReference>
<dbReference type="Proteomes" id="UP001153292">
    <property type="component" value="Chromosome 14"/>
</dbReference>
<evidence type="ECO:0000256" key="5">
    <source>
        <dbReference type="PROSITE-ProRule" id="PRU00042"/>
    </source>
</evidence>
<organism evidence="8 9">
    <name type="scientific">Chilo suppressalis</name>
    <name type="common">Asiatic rice borer moth</name>
    <dbReference type="NCBI Taxonomy" id="168631"/>
    <lineage>
        <taxon>Eukaryota</taxon>
        <taxon>Metazoa</taxon>
        <taxon>Ecdysozoa</taxon>
        <taxon>Arthropoda</taxon>
        <taxon>Hexapoda</taxon>
        <taxon>Insecta</taxon>
        <taxon>Pterygota</taxon>
        <taxon>Neoptera</taxon>
        <taxon>Endopterygota</taxon>
        <taxon>Lepidoptera</taxon>
        <taxon>Glossata</taxon>
        <taxon>Ditrysia</taxon>
        <taxon>Pyraloidea</taxon>
        <taxon>Crambidae</taxon>
        <taxon>Crambinae</taxon>
        <taxon>Chilo</taxon>
    </lineage>
</organism>
<evidence type="ECO:0000256" key="2">
    <source>
        <dbReference type="ARBA" id="ARBA00022737"/>
    </source>
</evidence>
<evidence type="ECO:0000313" key="9">
    <source>
        <dbReference type="Proteomes" id="UP001153292"/>
    </source>
</evidence>
<gene>
    <name evidence="8" type="ORF">CHILSU_LOCUS2721</name>
</gene>
<dbReference type="Gene3D" id="3.30.160.60">
    <property type="entry name" value="Classic Zinc Finger"/>
    <property type="match status" value="4"/>
</dbReference>
<keyword evidence="9" id="KW-1185">Reference proteome</keyword>
<evidence type="ECO:0000256" key="6">
    <source>
        <dbReference type="SAM" id="MobiDB-lite"/>
    </source>
</evidence>
<evidence type="ECO:0000256" key="1">
    <source>
        <dbReference type="ARBA" id="ARBA00022723"/>
    </source>
</evidence>
<keyword evidence="4" id="KW-0862">Zinc</keyword>
<name>A0ABN8AU85_CHISP</name>
<evidence type="ECO:0000256" key="3">
    <source>
        <dbReference type="ARBA" id="ARBA00022771"/>
    </source>
</evidence>
<feature type="domain" description="C2H2-type" evidence="7">
    <location>
        <begin position="223"/>
        <end position="252"/>
    </location>
</feature>
<proteinExistence type="predicted"/>
<accession>A0ABN8AU85</accession>
<dbReference type="InterPro" id="IPR036236">
    <property type="entry name" value="Znf_C2H2_sf"/>
</dbReference>
<feature type="compositionally biased region" description="Basic residues" evidence="6">
    <location>
        <begin position="356"/>
        <end position="367"/>
    </location>
</feature>
<evidence type="ECO:0000259" key="7">
    <source>
        <dbReference type="PROSITE" id="PS50157"/>
    </source>
</evidence>
<dbReference type="PROSITE" id="PS50157">
    <property type="entry name" value="ZINC_FINGER_C2H2_2"/>
    <property type="match status" value="2"/>
</dbReference>
<keyword evidence="1" id="KW-0479">Metal-binding</keyword>
<evidence type="ECO:0000313" key="8">
    <source>
        <dbReference type="EMBL" id="CAH0399572.1"/>
    </source>
</evidence>
<evidence type="ECO:0000256" key="4">
    <source>
        <dbReference type="ARBA" id="ARBA00022833"/>
    </source>
</evidence>
<dbReference type="SMART" id="SM00355">
    <property type="entry name" value="ZnF_C2H2"/>
    <property type="match status" value="9"/>
</dbReference>
<keyword evidence="3 5" id="KW-0863">Zinc-finger</keyword>
<dbReference type="EMBL" id="OU963907">
    <property type="protein sequence ID" value="CAH0399572.1"/>
    <property type="molecule type" value="Genomic_DNA"/>
</dbReference>
<feature type="compositionally biased region" description="Acidic residues" evidence="6">
    <location>
        <begin position="373"/>
        <end position="389"/>
    </location>
</feature>